<dbReference type="OrthoDB" id="6808539at2759"/>
<proteinExistence type="predicted"/>
<protein>
    <submittedName>
        <fullName evidence="2">Uncharacterized protein</fullName>
    </submittedName>
</protein>
<accession>A0A9P0GFE8</accession>
<sequence length="171" mass="19590">MGEAAIEKIIEESLKKVIEEIHCTRKELKNSTDSSETRLLMKLEENNNKIKLLQAENQELKNKVEYLYCHIWINGKYNNCYIKESHLILDGEKCTVEELTFIDGKTPNSVPPTPTLQDKFSPEQTVVPLVERNKETPKPTKFNKGTKTSKIATTNEKSDRTTRFGSTSSNR</sequence>
<dbReference type="AlphaFoldDB" id="A0A9P0GFE8"/>
<evidence type="ECO:0000313" key="2">
    <source>
        <dbReference type="EMBL" id="CAH1113855.1"/>
    </source>
</evidence>
<feature type="region of interest" description="Disordered" evidence="1">
    <location>
        <begin position="129"/>
        <end position="171"/>
    </location>
</feature>
<dbReference type="EMBL" id="OV651819">
    <property type="protein sequence ID" value="CAH1113855.1"/>
    <property type="molecule type" value="Genomic_DNA"/>
</dbReference>
<name>A0A9P0GFE8_9CUCU</name>
<reference evidence="2" key="1">
    <citation type="submission" date="2022-01" db="EMBL/GenBank/DDBJ databases">
        <authorList>
            <person name="King R."/>
        </authorList>
    </citation>
    <scope>NUCLEOTIDE SEQUENCE</scope>
</reference>
<gene>
    <name evidence="2" type="ORF">PSYICH_LOCUS13977</name>
</gene>
<evidence type="ECO:0000313" key="3">
    <source>
        <dbReference type="Proteomes" id="UP001153636"/>
    </source>
</evidence>
<organism evidence="2 3">
    <name type="scientific">Psylliodes chrysocephalus</name>
    <dbReference type="NCBI Taxonomy" id="3402493"/>
    <lineage>
        <taxon>Eukaryota</taxon>
        <taxon>Metazoa</taxon>
        <taxon>Ecdysozoa</taxon>
        <taxon>Arthropoda</taxon>
        <taxon>Hexapoda</taxon>
        <taxon>Insecta</taxon>
        <taxon>Pterygota</taxon>
        <taxon>Neoptera</taxon>
        <taxon>Endopterygota</taxon>
        <taxon>Coleoptera</taxon>
        <taxon>Polyphaga</taxon>
        <taxon>Cucujiformia</taxon>
        <taxon>Chrysomeloidea</taxon>
        <taxon>Chrysomelidae</taxon>
        <taxon>Galerucinae</taxon>
        <taxon>Alticini</taxon>
        <taxon>Psylliodes</taxon>
    </lineage>
</organism>
<keyword evidence="3" id="KW-1185">Reference proteome</keyword>
<evidence type="ECO:0000256" key="1">
    <source>
        <dbReference type="SAM" id="MobiDB-lite"/>
    </source>
</evidence>
<feature type="compositionally biased region" description="Polar residues" evidence="1">
    <location>
        <begin position="143"/>
        <end position="155"/>
    </location>
</feature>
<dbReference type="Proteomes" id="UP001153636">
    <property type="component" value="Chromosome 7"/>
</dbReference>